<name>A0A4Y2L2C2_ARAVE</name>
<protein>
    <submittedName>
        <fullName evidence="1">Uncharacterized protein</fullName>
    </submittedName>
</protein>
<dbReference type="AlphaFoldDB" id="A0A4Y2L2C2"/>
<accession>A0A4Y2L2C2</accession>
<gene>
    <name evidence="1" type="ORF">AVEN_73481_1</name>
</gene>
<comment type="caution">
    <text evidence="1">The sequence shown here is derived from an EMBL/GenBank/DDBJ whole genome shotgun (WGS) entry which is preliminary data.</text>
</comment>
<proteinExistence type="predicted"/>
<dbReference type="Proteomes" id="UP000499080">
    <property type="component" value="Unassembled WGS sequence"/>
</dbReference>
<keyword evidence="2" id="KW-1185">Reference proteome</keyword>
<evidence type="ECO:0000313" key="1">
    <source>
        <dbReference type="EMBL" id="GBN08682.1"/>
    </source>
</evidence>
<dbReference type="EMBL" id="BGPR01005284">
    <property type="protein sequence ID" value="GBN08682.1"/>
    <property type="molecule type" value="Genomic_DNA"/>
</dbReference>
<reference evidence="1 2" key="1">
    <citation type="journal article" date="2019" name="Sci. Rep.">
        <title>Orb-weaving spider Araneus ventricosus genome elucidates the spidroin gene catalogue.</title>
        <authorList>
            <person name="Kono N."/>
            <person name="Nakamura H."/>
            <person name="Ohtoshi R."/>
            <person name="Moran D.A.P."/>
            <person name="Shinohara A."/>
            <person name="Yoshida Y."/>
            <person name="Fujiwara M."/>
            <person name="Mori M."/>
            <person name="Tomita M."/>
            <person name="Arakawa K."/>
        </authorList>
    </citation>
    <scope>NUCLEOTIDE SEQUENCE [LARGE SCALE GENOMIC DNA]</scope>
</reference>
<organism evidence="1 2">
    <name type="scientific">Araneus ventricosus</name>
    <name type="common">Orbweaver spider</name>
    <name type="synonym">Epeira ventricosa</name>
    <dbReference type="NCBI Taxonomy" id="182803"/>
    <lineage>
        <taxon>Eukaryota</taxon>
        <taxon>Metazoa</taxon>
        <taxon>Ecdysozoa</taxon>
        <taxon>Arthropoda</taxon>
        <taxon>Chelicerata</taxon>
        <taxon>Arachnida</taxon>
        <taxon>Araneae</taxon>
        <taxon>Araneomorphae</taxon>
        <taxon>Entelegynae</taxon>
        <taxon>Araneoidea</taxon>
        <taxon>Araneidae</taxon>
        <taxon>Araneus</taxon>
    </lineage>
</organism>
<evidence type="ECO:0000313" key="2">
    <source>
        <dbReference type="Proteomes" id="UP000499080"/>
    </source>
</evidence>
<sequence>MIIKEVNTVLSFRVRLSRGDLSDAQRTATARASENTEERCRRQAADAQRTATARASENAEERCSRQAAEAQRISNVRYVVWRQKENSAFQYSSNICYESDPLIAIGQMTLEYNFCQALRWKGVDGRLACVVAMEKSDFIRCKHLHCLSTHF</sequence>